<protein>
    <submittedName>
        <fullName evidence="2">Uncharacterized protein</fullName>
    </submittedName>
</protein>
<evidence type="ECO:0000313" key="2">
    <source>
        <dbReference type="EMBL" id="CAH8375725.1"/>
    </source>
</evidence>
<feature type="compositionally biased region" description="Basic and acidic residues" evidence="1">
    <location>
        <begin position="148"/>
        <end position="158"/>
    </location>
</feature>
<reference evidence="2 3" key="1">
    <citation type="submission" date="2022-03" db="EMBL/GenBank/DDBJ databases">
        <authorList>
            <person name="Macdonald S."/>
            <person name="Ahmed S."/>
            <person name="Newling K."/>
        </authorList>
    </citation>
    <scope>NUCLEOTIDE SEQUENCE [LARGE SCALE GENOMIC DNA]</scope>
</reference>
<comment type="caution">
    <text evidence="2">The sequence shown here is derived from an EMBL/GenBank/DDBJ whole genome shotgun (WGS) entry which is preliminary data.</text>
</comment>
<evidence type="ECO:0000256" key="1">
    <source>
        <dbReference type="SAM" id="MobiDB-lite"/>
    </source>
</evidence>
<name>A0ABC8L611_ERUVS</name>
<feature type="region of interest" description="Disordered" evidence="1">
    <location>
        <begin position="203"/>
        <end position="243"/>
    </location>
</feature>
<evidence type="ECO:0000313" key="3">
    <source>
        <dbReference type="Proteomes" id="UP001642260"/>
    </source>
</evidence>
<keyword evidence="3" id="KW-1185">Reference proteome</keyword>
<gene>
    <name evidence="2" type="ORF">ERUC_LOCUS32223</name>
</gene>
<dbReference type="Proteomes" id="UP001642260">
    <property type="component" value="Unassembled WGS sequence"/>
</dbReference>
<feature type="compositionally biased region" description="Low complexity" evidence="1">
    <location>
        <begin position="55"/>
        <end position="70"/>
    </location>
</feature>
<feature type="region of interest" description="Disordered" evidence="1">
    <location>
        <begin position="1"/>
        <end position="20"/>
    </location>
</feature>
<dbReference type="EMBL" id="CAKOAT010460709">
    <property type="protein sequence ID" value="CAH8375725.1"/>
    <property type="molecule type" value="Genomic_DNA"/>
</dbReference>
<dbReference type="PANTHER" id="PTHR34120">
    <property type="entry name" value="EXPRESSED PROTEIN"/>
    <property type="match status" value="1"/>
</dbReference>
<sequence length="257" mass="28627">MPLSDNNSSNDPMIRPVSISVDFPPESYSISKEEQLEWFNENAFFERKGSQKGIQPSTQNHNPNPNSSSQRISLNSKTSMIRLPKPQKTCFNEVTKRRNCRIARTLMIPKRIGSRLKSEPSSPKVSCIGRVRSKRCDRSRRMNRQKSGRTDSLKDKPVPVKKPGFLSTFRALFITGGGCKNISASGVHAPEKEVAVAARRSRDIRERLPPEVVGGSSPPRMSTGPRRSVDGEEPVLPGLGGVTRFKSGRRPDLFVEV</sequence>
<accession>A0ABC8L611</accession>
<feature type="compositionally biased region" description="Polar residues" evidence="1">
    <location>
        <begin position="1"/>
        <end position="11"/>
    </location>
</feature>
<dbReference type="PANTHER" id="PTHR34120:SF18">
    <property type="entry name" value="TPX2 CENTRAL DOMAIN-CONTAINING PROTEIN"/>
    <property type="match status" value="1"/>
</dbReference>
<feature type="region of interest" description="Disordered" evidence="1">
    <location>
        <begin position="47"/>
        <end position="79"/>
    </location>
</feature>
<dbReference type="AlphaFoldDB" id="A0ABC8L611"/>
<proteinExistence type="predicted"/>
<feature type="region of interest" description="Disordered" evidence="1">
    <location>
        <begin position="135"/>
        <end position="159"/>
    </location>
</feature>
<organism evidence="2 3">
    <name type="scientific">Eruca vesicaria subsp. sativa</name>
    <name type="common">Garden rocket</name>
    <name type="synonym">Eruca sativa</name>
    <dbReference type="NCBI Taxonomy" id="29727"/>
    <lineage>
        <taxon>Eukaryota</taxon>
        <taxon>Viridiplantae</taxon>
        <taxon>Streptophyta</taxon>
        <taxon>Embryophyta</taxon>
        <taxon>Tracheophyta</taxon>
        <taxon>Spermatophyta</taxon>
        <taxon>Magnoliopsida</taxon>
        <taxon>eudicotyledons</taxon>
        <taxon>Gunneridae</taxon>
        <taxon>Pentapetalae</taxon>
        <taxon>rosids</taxon>
        <taxon>malvids</taxon>
        <taxon>Brassicales</taxon>
        <taxon>Brassicaceae</taxon>
        <taxon>Brassiceae</taxon>
        <taxon>Eruca</taxon>
    </lineage>
</organism>